<evidence type="ECO:0000259" key="5">
    <source>
        <dbReference type="PROSITE" id="PS50110"/>
    </source>
</evidence>
<dbReference type="PANTHER" id="PTHR48111">
    <property type="entry name" value="REGULATOR OF RPOS"/>
    <property type="match status" value="1"/>
</dbReference>
<evidence type="ECO:0000313" key="6">
    <source>
        <dbReference type="EMBL" id="MFC3810281.1"/>
    </source>
</evidence>
<dbReference type="InterPro" id="IPR039420">
    <property type="entry name" value="WalR-like"/>
</dbReference>
<dbReference type="EMBL" id="JBHRYQ010000001">
    <property type="protein sequence ID" value="MFC3810281.1"/>
    <property type="molecule type" value="Genomic_DNA"/>
</dbReference>
<dbReference type="Gene3D" id="3.40.50.2300">
    <property type="match status" value="1"/>
</dbReference>
<protein>
    <submittedName>
        <fullName evidence="6">Response regulator transcription factor</fullName>
    </submittedName>
</protein>
<evidence type="ECO:0000256" key="3">
    <source>
        <dbReference type="ARBA" id="ARBA00023125"/>
    </source>
</evidence>
<dbReference type="SUPFAM" id="SSF52172">
    <property type="entry name" value="CheY-like"/>
    <property type="match status" value="1"/>
</dbReference>
<evidence type="ECO:0000256" key="4">
    <source>
        <dbReference type="PROSITE-ProRule" id="PRU00169"/>
    </source>
</evidence>
<dbReference type="PANTHER" id="PTHR48111:SF40">
    <property type="entry name" value="PHOSPHATE REGULON TRANSCRIPTIONAL REGULATORY PROTEIN PHOB"/>
    <property type="match status" value="1"/>
</dbReference>
<accession>A0ABV7YTR5</accession>
<keyword evidence="2" id="KW-0902">Two-component regulatory system</keyword>
<dbReference type="InterPro" id="IPR001789">
    <property type="entry name" value="Sig_transdc_resp-reg_receiver"/>
</dbReference>
<comment type="caution">
    <text evidence="6">The sequence shown here is derived from an EMBL/GenBank/DDBJ whole genome shotgun (WGS) entry which is preliminary data.</text>
</comment>
<dbReference type="Pfam" id="PF00072">
    <property type="entry name" value="Response_reg"/>
    <property type="match status" value="1"/>
</dbReference>
<dbReference type="RefSeq" id="WP_379836282.1">
    <property type="nucleotide sequence ID" value="NZ_JBHRYQ010000001.1"/>
</dbReference>
<sequence length="124" mass="14015">MKVLLIEDDLLLLKTLEFKLKKEGFEVEIAKNGYDALESLKNDIPDLIVTDIMMPFVNGLEIISMVRNEMMSNVIIIVLSAAGLEKVVLEAFELGADDFISKPFSPNELIMRIKKLTMRSRINA</sequence>
<keyword evidence="3" id="KW-0238">DNA-binding</keyword>
<evidence type="ECO:0000256" key="2">
    <source>
        <dbReference type="ARBA" id="ARBA00023012"/>
    </source>
</evidence>
<evidence type="ECO:0000256" key="1">
    <source>
        <dbReference type="ARBA" id="ARBA00022553"/>
    </source>
</evidence>
<dbReference type="SMART" id="SM00448">
    <property type="entry name" value="REC"/>
    <property type="match status" value="1"/>
</dbReference>
<gene>
    <name evidence="6" type="ORF">ACFOOI_06420</name>
</gene>
<organism evidence="6 7">
    <name type="scientific">Lacihabitans lacunae</name>
    <dbReference type="NCBI Taxonomy" id="1028214"/>
    <lineage>
        <taxon>Bacteria</taxon>
        <taxon>Pseudomonadati</taxon>
        <taxon>Bacteroidota</taxon>
        <taxon>Cytophagia</taxon>
        <taxon>Cytophagales</taxon>
        <taxon>Leadbetterellaceae</taxon>
        <taxon>Lacihabitans</taxon>
    </lineage>
</organism>
<dbReference type="InterPro" id="IPR011006">
    <property type="entry name" value="CheY-like_superfamily"/>
</dbReference>
<reference evidence="7" key="1">
    <citation type="journal article" date="2019" name="Int. J. Syst. Evol. Microbiol.">
        <title>The Global Catalogue of Microorganisms (GCM) 10K type strain sequencing project: providing services to taxonomists for standard genome sequencing and annotation.</title>
        <authorList>
            <consortium name="The Broad Institute Genomics Platform"/>
            <consortium name="The Broad Institute Genome Sequencing Center for Infectious Disease"/>
            <person name="Wu L."/>
            <person name="Ma J."/>
        </authorList>
    </citation>
    <scope>NUCLEOTIDE SEQUENCE [LARGE SCALE GENOMIC DNA]</scope>
    <source>
        <strain evidence="7">CECT 7956</strain>
    </source>
</reference>
<dbReference type="Proteomes" id="UP001595616">
    <property type="component" value="Unassembled WGS sequence"/>
</dbReference>
<keyword evidence="7" id="KW-1185">Reference proteome</keyword>
<keyword evidence="1 4" id="KW-0597">Phosphoprotein</keyword>
<name>A0ABV7YTR5_9BACT</name>
<feature type="modified residue" description="4-aspartylphosphate" evidence="4">
    <location>
        <position position="51"/>
    </location>
</feature>
<dbReference type="PROSITE" id="PS50110">
    <property type="entry name" value="RESPONSE_REGULATORY"/>
    <property type="match status" value="1"/>
</dbReference>
<proteinExistence type="predicted"/>
<evidence type="ECO:0000313" key="7">
    <source>
        <dbReference type="Proteomes" id="UP001595616"/>
    </source>
</evidence>
<feature type="domain" description="Response regulatory" evidence="5">
    <location>
        <begin position="2"/>
        <end position="117"/>
    </location>
</feature>